<dbReference type="Pfam" id="PF08240">
    <property type="entry name" value="ADH_N"/>
    <property type="match status" value="1"/>
</dbReference>
<feature type="domain" description="Enoyl reductase (ER)" evidence="2">
    <location>
        <begin position="11"/>
        <end position="312"/>
    </location>
</feature>
<proteinExistence type="predicted"/>
<dbReference type="PANTHER" id="PTHR44154">
    <property type="entry name" value="QUINONE OXIDOREDUCTASE"/>
    <property type="match status" value="1"/>
</dbReference>
<dbReference type="GO" id="GO:0016491">
    <property type="term" value="F:oxidoreductase activity"/>
    <property type="evidence" value="ECO:0007669"/>
    <property type="project" value="InterPro"/>
</dbReference>
<evidence type="ECO:0000313" key="3">
    <source>
        <dbReference type="EMBL" id="AND17124.1"/>
    </source>
</evidence>
<dbReference type="OrthoDB" id="9801186at2"/>
<dbReference type="CDD" id="cd05289">
    <property type="entry name" value="MDR_like_2"/>
    <property type="match status" value="1"/>
</dbReference>
<name>A0A160KUA6_9MICO</name>
<organism evidence="3 4">
    <name type="scientific">Rathayibacter tritici</name>
    <dbReference type="NCBI Taxonomy" id="33888"/>
    <lineage>
        <taxon>Bacteria</taxon>
        <taxon>Bacillati</taxon>
        <taxon>Actinomycetota</taxon>
        <taxon>Actinomycetes</taxon>
        <taxon>Micrococcales</taxon>
        <taxon>Microbacteriaceae</taxon>
        <taxon>Rathayibacter</taxon>
    </lineage>
</organism>
<dbReference type="STRING" id="33888.A6122_1999"/>
<reference evidence="3 4" key="1">
    <citation type="submission" date="2016-05" db="EMBL/GenBank/DDBJ databases">
        <title>Complete genome sequence of Rathayibacter tritici NCPPB 1953.</title>
        <authorList>
            <person name="Park J."/>
            <person name="Lee H.-H."/>
            <person name="Lee S.-W."/>
            <person name="Seo Y.-S."/>
        </authorList>
    </citation>
    <scope>NUCLEOTIDE SEQUENCE [LARGE SCALE GENOMIC DNA]</scope>
    <source>
        <strain evidence="3 4">NCPPB 1953</strain>
    </source>
</reference>
<dbReference type="Gene3D" id="3.90.180.10">
    <property type="entry name" value="Medium-chain alcohol dehydrogenases, catalytic domain"/>
    <property type="match status" value="1"/>
</dbReference>
<evidence type="ECO:0000259" key="2">
    <source>
        <dbReference type="SMART" id="SM00829"/>
    </source>
</evidence>
<dbReference type="InterPro" id="IPR011032">
    <property type="entry name" value="GroES-like_sf"/>
</dbReference>
<keyword evidence="1" id="KW-0521">NADP</keyword>
<protein>
    <recommendedName>
        <fullName evidence="2">Enoyl reductase (ER) domain-containing protein</fullName>
    </recommendedName>
</protein>
<dbReference type="InterPro" id="IPR020843">
    <property type="entry name" value="ER"/>
</dbReference>
<accession>A0A160KUA6</accession>
<gene>
    <name evidence="3" type="ORF">A6122_1999</name>
</gene>
<evidence type="ECO:0000256" key="1">
    <source>
        <dbReference type="ARBA" id="ARBA00022857"/>
    </source>
</evidence>
<dbReference type="PATRIC" id="fig|33888.3.peg.2209"/>
<dbReference type="Gene3D" id="3.40.50.720">
    <property type="entry name" value="NAD(P)-binding Rossmann-like Domain"/>
    <property type="match status" value="1"/>
</dbReference>
<keyword evidence="4" id="KW-1185">Reference proteome</keyword>
<dbReference type="PANTHER" id="PTHR44154:SF1">
    <property type="entry name" value="QUINONE OXIDOREDUCTASE"/>
    <property type="match status" value="1"/>
</dbReference>
<dbReference type="RefSeq" id="WP_068254594.1">
    <property type="nucleotide sequence ID" value="NZ_CP015515.1"/>
</dbReference>
<dbReference type="SUPFAM" id="SSF50129">
    <property type="entry name" value="GroES-like"/>
    <property type="match status" value="1"/>
</dbReference>
<dbReference type="InterPro" id="IPR013154">
    <property type="entry name" value="ADH-like_N"/>
</dbReference>
<dbReference type="InterPro" id="IPR036291">
    <property type="entry name" value="NAD(P)-bd_dom_sf"/>
</dbReference>
<dbReference type="KEGG" id="rtn:A6122_1999"/>
<dbReference type="AlphaFoldDB" id="A0A160KUA6"/>
<dbReference type="Pfam" id="PF13602">
    <property type="entry name" value="ADH_zinc_N_2"/>
    <property type="match status" value="1"/>
</dbReference>
<dbReference type="SMART" id="SM00829">
    <property type="entry name" value="PKS_ER"/>
    <property type="match status" value="1"/>
</dbReference>
<sequence length="314" mass="31993">MARIVQYERIGGPEVLELVEAPNPVAGPGAVVVAIRAAGVNPIEWKVRSGLRPSPPFDGPRRLGSDGSGVIVAVGPGVVGWSVDDRVIVSGATGTYASALAVSPDALDPLPDGLGFEEAAALGIPASTAYQAVISLGVAEGSSFLVHAGAGAVGRAAIQFAVDRGARVIATASPANHEVLRGLGAVPVAYGPGLLERLRAAAPEGVDRVLDAAGTDEALEASLALVADPQHIGTVVVGARAAELGIRAWMGGSPVPLTEEEQRLRREGVPLAARLASEGRFSVEIGPRLPLEQAAEAHRLSEDGHVRGKIVLVP</sequence>
<evidence type="ECO:0000313" key="4">
    <source>
        <dbReference type="Proteomes" id="UP000077071"/>
    </source>
</evidence>
<dbReference type="Proteomes" id="UP000077071">
    <property type="component" value="Chromosome"/>
</dbReference>
<dbReference type="InterPro" id="IPR051603">
    <property type="entry name" value="Zinc-ADH_QOR/CCCR"/>
</dbReference>
<dbReference type="EMBL" id="CP015515">
    <property type="protein sequence ID" value="AND17124.1"/>
    <property type="molecule type" value="Genomic_DNA"/>
</dbReference>
<dbReference type="SUPFAM" id="SSF51735">
    <property type="entry name" value="NAD(P)-binding Rossmann-fold domains"/>
    <property type="match status" value="1"/>
</dbReference>